<dbReference type="InterPro" id="IPR036569">
    <property type="entry name" value="RpiB_LacA_LacB_sf"/>
</dbReference>
<dbReference type="Proteomes" id="UP000034081">
    <property type="component" value="Unassembled WGS sequence"/>
</dbReference>
<dbReference type="GO" id="GO:0019316">
    <property type="term" value="P:D-allose catabolic process"/>
    <property type="evidence" value="ECO:0007669"/>
    <property type="project" value="TreeGrafter"/>
</dbReference>
<dbReference type="STRING" id="1618570.UT08_C0005G0132"/>
<dbReference type="Gene3D" id="3.40.1400.10">
    <property type="entry name" value="Sugar-phosphate isomerase, RpiB/LacA/LacB"/>
    <property type="match status" value="1"/>
</dbReference>
<evidence type="ECO:0000313" key="2">
    <source>
        <dbReference type="EMBL" id="KKQ85681.1"/>
    </source>
</evidence>
<evidence type="ECO:0000256" key="1">
    <source>
        <dbReference type="ARBA" id="ARBA00008754"/>
    </source>
</evidence>
<comment type="caution">
    <text evidence="2">The sequence shown here is derived from an EMBL/GenBank/DDBJ whole genome shotgun (WGS) entry which is preliminary data.</text>
</comment>
<dbReference type="Pfam" id="PF02502">
    <property type="entry name" value="LacAB_rpiB"/>
    <property type="match status" value="1"/>
</dbReference>
<organism evidence="2 3">
    <name type="scientific">Candidatus Woesebacteria bacterium GW2011_GWB1_38_8</name>
    <dbReference type="NCBI Taxonomy" id="1618570"/>
    <lineage>
        <taxon>Bacteria</taxon>
        <taxon>Candidatus Woeseibacteriota</taxon>
    </lineage>
</organism>
<dbReference type="GO" id="GO:0004751">
    <property type="term" value="F:ribose-5-phosphate isomerase activity"/>
    <property type="evidence" value="ECO:0007669"/>
    <property type="project" value="TreeGrafter"/>
</dbReference>
<name>A0A0G0P8P8_9BACT</name>
<dbReference type="PIRSF" id="PIRSF005384">
    <property type="entry name" value="RpiB_LacA_B"/>
    <property type="match status" value="1"/>
</dbReference>
<proteinExistence type="inferred from homology"/>
<dbReference type="EMBL" id="LBVL01000005">
    <property type="protein sequence ID" value="KKQ85681.1"/>
    <property type="molecule type" value="Genomic_DNA"/>
</dbReference>
<gene>
    <name evidence="2" type="ORF">UT08_C0005G0132</name>
</gene>
<dbReference type="NCBIfam" id="TIGR00689">
    <property type="entry name" value="rpiB_lacA_lacB"/>
    <property type="match status" value="1"/>
</dbReference>
<reference evidence="2 3" key="1">
    <citation type="journal article" date="2015" name="Nature">
        <title>rRNA introns, odd ribosomes, and small enigmatic genomes across a large radiation of phyla.</title>
        <authorList>
            <person name="Brown C.T."/>
            <person name="Hug L.A."/>
            <person name="Thomas B.C."/>
            <person name="Sharon I."/>
            <person name="Castelle C.J."/>
            <person name="Singh A."/>
            <person name="Wilkins M.J."/>
            <person name="Williams K.H."/>
            <person name="Banfield J.F."/>
        </authorList>
    </citation>
    <scope>NUCLEOTIDE SEQUENCE [LARGE SCALE GENOMIC DNA]</scope>
</reference>
<dbReference type="SUPFAM" id="SSF89623">
    <property type="entry name" value="Ribose/Galactose isomerase RpiB/AlsB"/>
    <property type="match status" value="1"/>
</dbReference>
<protein>
    <submittedName>
        <fullName evidence="2">Sugar-phosphate isomerase, RpiB/LacA/LacB family</fullName>
    </submittedName>
</protein>
<dbReference type="PANTHER" id="PTHR30345:SF0">
    <property type="entry name" value="DNA DAMAGE-REPAIR_TOLERATION PROTEIN DRT102"/>
    <property type="match status" value="1"/>
</dbReference>
<dbReference type="NCBIfam" id="NF004051">
    <property type="entry name" value="PRK05571.1"/>
    <property type="match status" value="1"/>
</dbReference>
<dbReference type="PANTHER" id="PTHR30345">
    <property type="entry name" value="RIBOSE-5-PHOSPHATE ISOMERASE B"/>
    <property type="match status" value="1"/>
</dbReference>
<dbReference type="AlphaFoldDB" id="A0A0G0P8P8"/>
<dbReference type="InterPro" id="IPR003500">
    <property type="entry name" value="RpiB_LacA_LacB"/>
</dbReference>
<dbReference type="GO" id="GO:0009052">
    <property type="term" value="P:pentose-phosphate shunt, non-oxidative branch"/>
    <property type="evidence" value="ECO:0007669"/>
    <property type="project" value="TreeGrafter"/>
</dbReference>
<accession>A0A0G0P8P8</accession>
<evidence type="ECO:0000313" key="3">
    <source>
        <dbReference type="Proteomes" id="UP000034081"/>
    </source>
</evidence>
<keyword evidence="2" id="KW-0413">Isomerase</keyword>
<comment type="similarity">
    <text evidence="1">Belongs to the LacAB/RpiB family.</text>
</comment>
<sequence length="154" mass="17481">MKVYLGSDHRGFKLKEKIAKWLFEWGYEFEDMGAEYLNPADDYTVYAERVASIVRDRDTDRGEEVRGILLCGSGVGVDIVANKFDGVRASIGKSAEQVKTGRADDDMNILVIAADFTNEDEAKKMVKVFIETGFEAKARYKRRLEDIKRIEANN</sequence>